<protein>
    <submittedName>
        <fullName evidence="2">Uncharacterized protein</fullName>
    </submittedName>
</protein>
<evidence type="ECO:0000313" key="2">
    <source>
        <dbReference type="EMBL" id="OMJ29372.1"/>
    </source>
</evidence>
<comment type="caution">
    <text evidence="2">The sequence shown here is derived from an EMBL/GenBank/DDBJ whole genome shotgun (WGS) entry which is preliminary data.</text>
</comment>
<dbReference type="Proteomes" id="UP000187429">
    <property type="component" value="Unassembled WGS sequence"/>
</dbReference>
<dbReference type="EMBL" id="LSSM01000300">
    <property type="protein sequence ID" value="OMJ29372.1"/>
    <property type="molecule type" value="Genomic_DNA"/>
</dbReference>
<keyword evidence="3" id="KW-1185">Reference proteome</keyword>
<organism evidence="2 3">
    <name type="scientific">Smittium culicis</name>
    <dbReference type="NCBI Taxonomy" id="133412"/>
    <lineage>
        <taxon>Eukaryota</taxon>
        <taxon>Fungi</taxon>
        <taxon>Fungi incertae sedis</taxon>
        <taxon>Zoopagomycota</taxon>
        <taxon>Kickxellomycotina</taxon>
        <taxon>Harpellomycetes</taxon>
        <taxon>Harpellales</taxon>
        <taxon>Legeriomycetaceae</taxon>
        <taxon>Smittium</taxon>
    </lineage>
</organism>
<evidence type="ECO:0000256" key="1">
    <source>
        <dbReference type="SAM" id="MobiDB-lite"/>
    </source>
</evidence>
<gene>
    <name evidence="2" type="ORF">AYI69_g1130</name>
</gene>
<name>A0A1R1YR60_9FUNG</name>
<reference evidence="3" key="1">
    <citation type="submission" date="2017-01" db="EMBL/GenBank/DDBJ databases">
        <authorList>
            <person name="Wang Y."/>
            <person name="White M."/>
            <person name="Kvist S."/>
            <person name="Moncalvo J.-M."/>
        </authorList>
    </citation>
    <scope>NUCLEOTIDE SEQUENCE [LARGE SCALE GENOMIC DNA]</scope>
    <source>
        <strain evidence="3">ID-206-W2</strain>
    </source>
</reference>
<feature type="compositionally biased region" description="Polar residues" evidence="1">
    <location>
        <begin position="93"/>
        <end position="106"/>
    </location>
</feature>
<dbReference type="OrthoDB" id="10585136at2759"/>
<proteinExistence type="predicted"/>
<feature type="region of interest" description="Disordered" evidence="1">
    <location>
        <begin position="93"/>
        <end position="162"/>
    </location>
</feature>
<accession>A0A1R1YR60</accession>
<evidence type="ECO:0000313" key="3">
    <source>
        <dbReference type="Proteomes" id="UP000187429"/>
    </source>
</evidence>
<sequence>MVFIACSLLGPNLTKRCISNHSFYKCFSKHPIAAIPKTLVLNNASLSSQPHNSKPRCRHLSTLTINAFSAARNTNPIDPRTGIARQRRLITSTSFLKDQNASSPQKPRNLALDKRDNRNKNRNINVPEPRPYNQTLASARQPKYQHVSRKKRNNTYTPPANDYVSYDDIKASMKKLETNSRQVQRDYVQNARAAGRYVRPARVAEDFEAVRGRDQGGPQCRHQAAVHRLQLAAAARVPQEEQPARQR</sequence>
<dbReference type="AlphaFoldDB" id="A0A1R1YR60"/>